<reference evidence="2 3" key="1">
    <citation type="submission" date="2017-03" db="EMBL/GenBank/DDBJ databases">
        <authorList>
            <person name="Afonso C.L."/>
            <person name="Miller P.J."/>
            <person name="Scott M.A."/>
            <person name="Spackman E."/>
            <person name="Goraichik I."/>
            <person name="Dimitrov K.M."/>
            <person name="Suarez D.L."/>
            <person name="Swayne D.E."/>
        </authorList>
    </citation>
    <scope>NUCLEOTIDE SEQUENCE [LARGE SCALE GENOMIC DNA]</scope>
    <source>
        <strain evidence="2 3">CECT 7023</strain>
    </source>
</reference>
<dbReference type="GO" id="GO:0016757">
    <property type="term" value="F:glycosyltransferase activity"/>
    <property type="evidence" value="ECO:0007669"/>
    <property type="project" value="UniProtKB-KW"/>
</dbReference>
<sequence length="301" mass="33322">MCTYNGAAWLPDQLESFLAQTRDDWTLWVSDDGSTDDTAGILDRFDRDNPGRLERRLTGPGRGSAANYLQMLAHPDLAGSYVALSDQDDVWRPEKLARAMAVLTGVPEADDGRPRAYAAAYYITDRHLLGQRPSAPWLQGPSLGNALVQNIMSGHTTVLNPAALDLVRRAGAPEIDHHDWWIYLLMAGTGADIHIDPEPMVLYRQHADSVFGARQGKRALARRLRNMSGGTYAGWIKANVAALETVDAMLTPEARRTLAAWRTIPRHRGPRRMAAFRALGIHRQSHAETMVLNLASRLGWA</sequence>
<protein>
    <submittedName>
        <fullName evidence="2">Putative glycosyltransferase EpsE</fullName>
        <ecNumber evidence="2">2.4.-.-</ecNumber>
    </submittedName>
</protein>
<dbReference type="Pfam" id="PF00535">
    <property type="entry name" value="Glycos_transf_2"/>
    <property type="match status" value="1"/>
</dbReference>
<feature type="domain" description="Glycosyltransferase 2-like" evidence="1">
    <location>
        <begin position="1"/>
        <end position="103"/>
    </location>
</feature>
<dbReference type="AlphaFoldDB" id="A0A1Y5TPP2"/>
<accession>A0A1Y5TPP2</accession>
<keyword evidence="3" id="KW-1185">Reference proteome</keyword>
<dbReference type="EC" id="2.4.-.-" evidence="2"/>
<dbReference type="Gene3D" id="3.90.550.10">
    <property type="entry name" value="Spore Coat Polysaccharide Biosynthesis Protein SpsA, Chain A"/>
    <property type="match status" value="1"/>
</dbReference>
<dbReference type="PANTHER" id="PTHR43685:SF2">
    <property type="entry name" value="GLYCOSYLTRANSFERASE 2-LIKE DOMAIN-CONTAINING PROTEIN"/>
    <property type="match status" value="1"/>
</dbReference>
<name>A0A1Y5TPP2_9RHOB</name>
<dbReference type="InterPro" id="IPR001173">
    <property type="entry name" value="Glyco_trans_2-like"/>
</dbReference>
<keyword evidence="2" id="KW-0328">Glycosyltransferase</keyword>
<proteinExistence type="predicted"/>
<dbReference type="PANTHER" id="PTHR43685">
    <property type="entry name" value="GLYCOSYLTRANSFERASE"/>
    <property type="match status" value="1"/>
</dbReference>
<organism evidence="2 3">
    <name type="scientific">Roseisalinus antarcticus</name>
    <dbReference type="NCBI Taxonomy" id="254357"/>
    <lineage>
        <taxon>Bacteria</taxon>
        <taxon>Pseudomonadati</taxon>
        <taxon>Pseudomonadota</taxon>
        <taxon>Alphaproteobacteria</taxon>
        <taxon>Rhodobacterales</taxon>
        <taxon>Roseobacteraceae</taxon>
        <taxon>Roseisalinus</taxon>
    </lineage>
</organism>
<dbReference type="InterPro" id="IPR029044">
    <property type="entry name" value="Nucleotide-diphossugar_trans"/>
</dbReference>
<dbReference type="RefSeq" id="WP_159458554.1">
    <property type="nucleotide sequence ID" value="NZ_FWFZ01000021.1"/>
</dbReference>
<gene>
    <name evidence="2" type="primary">epsE</name>
    <name evidence="2" type="ORF">ROA7023_03354</name>
</gene>
<dbReference type="OrthoDB" id="9802649at2"/>
<evidence type="ECO:0000313" key="3">
    <source>
        <dbReference type="Proteomes" id="UP000193900"/>
    </source>
</evidence>
<evidence type="ECO:0000259" key="1">
    <source>
        <dbReference type="Pfam" id="PF00535"/>
    </source>
</evidence>
<dbReference type="Proteomes" id="UP000193900">
    <property type="component" value="Unassembled WGS sequence"/>
</dbReference>
<dbReference type="InterPro" id="IPR050834">
    <property type="entry name" value="Glycosyltransf_2"/>
</dbReference>
<dbReference type="SUPFAM" id="SSF53448">
    <property type="entry name" value="Nucleotide-diphospho-sugar transferases"/>
    <property type="match status" value="1"/>
</dbReference>
<dbReference type="EMBL" id="FWFZ01000021">
    <property type="protein sequence ID" value="SLN69089.1"/>
    <property type="molecule type" value="Genomic_DNA"/>
</dbReference>
<keyword evidence="2" id="KW-0808">Transferase</keyword>
<evidence type="ECO:0000313" key="2">
    <source>
        <dbReference type="EMBL" id="SLN69089.1"/>
    </source>
</evidence>